<sequence>MRLQHGALLFPYIQALLNCYNSFFPIHIRSFAQHPLSIVSSARRRICFRQLQVLLLFLLLSTSFVSPPDSSPSICDPSGPCPGV</sequence>
<organism evidence="1 2">
    <name type="scientific">Trichoderma longibrachiatum ATCC 18648</name>
    <dbReference type="NCBI Taxonomy" id="983965"/>
    <lineage>
        <taxon>Eukaryota</taxon>
        <taxon>Fungi</taxon>
        <taxon>Dikarya</taxon>
        <taxon>Ascomycota</taxon>
        <taxon>Pezizomycotina</taxon>
        <taxon>Sordariomycetes</taxon>
        <taxon>Hypocreomycetidae</taxon>
        <taxon>Hypocreales</taxon>
        <taxon>Hypocreaceae</taxon>
        <taxon>Trichoderma</taxon>
    </lineage>
</organism>
<protein>
    <submittedName>
        <fullName evidence="1">Uncharacterized protein</fullName>
    </submittedName>
</protein>
<accession>A0A2T4CC69</accession>
<dbReference type="Proteomes" id="UP000240760">
    <property type="component" value="Unassembled WGS sequence"/>
</dbReference>
<gene>
    <name evidence="1" type="ORF">M440DRAFT_230684</name>
</gene>
<dbReference type="AlphaFoldDB" id="A0A2T4CC69"/>
<dbReference type="EMBL" id="KZ679128">
    <property type="protein sequence ID" value="PTB79171.1"/>
    <property type="molecule type" value="Genomic_DNA"/>
</dbReference>
<name>A0A2T4CC69_TRILO</name>
<evidence type="ECO:0000313" key="1">
    <source>
        <dbReference type="EMBL" id="PTB79171.1"/>
    </source>
</evidence>
<proteinExistence type="predicted"/>
<reference evidence="1 2" key="1">
    <citation type="submission" date="2016-07" db="EMBL/GenBank/DDBJ databases">
        <title>Multiple horizontal gene transfer events from other fungi enriched the ability of initially mycotrophic Trichoderma (Ascomycota) to feed on dead plant biomass.</title>
        <authorList>
            <consortium name="DOE Joint Genome Institute"/>
            <person name="Aerts A."/>
            <person name="Atanasova L."/>
            <person name="Chenthamara K."/>
            <person name="Zhang J."/>
            <person name="Grujic M."/>
            <person name="Henrissat B."/>
            <person name="Kuo A."/>
            <person name="Salamov A."/>
            <person name="Lipzen A."/>
            <person name="Labutti K."/>
            <person name="Barry K."/>
            <person name="Miao Y."/>
            <person name="Rahimi M.J."/>
            <person name="Shen Q."/>
            <person name="Grigoriev I.V."/>
            <person name="Kubicek C.P."/>
            <person name="Druzhinina I.S."/>
        </authorList>
    </citation>
    <scope>NUCLEOTIDE SEQUENCE [LARGE SCALE GENOMIC DNA]</scope>
    <source>
        <strain evidence="1 2">ATCC 18648</strain>
    </source>
</reference>
<keyword evidence="2" id="KW-1185">Reference proteome</keyword>
<evidence type="ECO:0000313" key="2">
    <source>
        <dbReference type="Proteomes" id="UP000240760"/>
    </source>
</evidence>